<evidence type="ECO:0000313" key="2">
    <source>
        <dbReference type="EMBL" id="UYV99515.1"/>
    </source>
</evidence>
<dbReference type="Proteomes" id="UP001163293">
    <property type="component" value="Chromosome"/>
</dbReference>
<name>A0AAX3EMZ4_PAEUR</name>
<evidence type="ECO:0000313" key="3">
    <source>
        <dbReference type="Proteomes" id="UP001163293"/>
    </source>
</evidence>
<sequence length="352" mass="38334">MATDTLDYAMTSFMNEDAVAVLAEVRWPGGEWSKSYGVRDLDSKEPARPDDRVPVASVTKTMTAVSVLKLVDEGLIGLEDPVNGMLEAFQAGLMPPGPITLRQLLSHTSGMPSYGEALYKGIDDLVPVSNQRLSLHRVMELTSTLPWEARMVGSFRYSDSNYAALGLILEKLRGKPFAEVLRNDVVEPLGLVKTTVDDPLVAAPDLVKGYVTIKGHREEAGVTQEQLGSPSHGVVSSVPDVNDFLAGLFTGRLISAGALAEMKRPVVGPYGLGLFEWSEDCTGAPRYFARGDFFDFQTVALSSADGRYQATMTVASPPAPTPFEDPDVERERALWSDQMRSALLETMDRLCQ</sequence>
<dbReference type="InterPro" id="IPR001466">
    <property type="entry name" value="Beta-lactam-related"/>
</dbReference>
<organism evidence="2 3">
    <name type="scientific">Paenarthrobacter ureafaciens</name>
    <dbReference type="NCBI Taxonomy" id="37931"/>
    <lineage>
        <taxon>Bacteria</taxon>
        <taxon>Bacillati</taxon>
        <taxon>Actinomycetota</taxon>
        <taxon>Actinomycetes</taxon>
        <taxon>Micrococcales</taxon>
        <taxon>Micrococcaceae</taxon>
        <taxon>Paenarthrobacter</taxon>
    </lineage>
</organism>
<accession>A0AAX3EMZ4</accession>
<reference evidence="2" key="1">
    <citation type="submission" date="2022-07" db="EMBL/GenBank/DDBJ databases">
        <authorList>
            <person name="Wu T."/>
        </authorList>
    </citation>
    <scope>NUCLEOTIDE SEQUENCE</scope>
    <source>
        <strain evidence="2">SD-1</strain>
    </source>
</reference>
<feature type="domain" description="Beta-lactamase-related" evidence="1">
    <location>
        <begin position="32"/>
        <end position="268"/>
    </location>
</feature>
<proteinExistence type="predicted"/>
<dbReference type="AlphaFoldDB" id="A0AAX3EMZ4"/>
<evidence type="ECO:0000259" key="1">
    <source>
        <dbReference type="Pfam" id="PF00144"/>
    </source>
</evidence>
<keyword evidence="3" id="KW-1185">Reference proteome</keyword>
<dbReference type="InterPro" id="IPR012338">
    <property type="entry name" value="Beta-lactam/transpept-like"/>
</dbReference>
<dbReference type="EMBL" id="CP101185">
    <property type="protein sequence ID" value="UYV99515.1"/>
    <property type="molecule type" value="Genomic_DNA"/>
</dbReference>
<gene>
    <name evidence="2" type="ORF">NL394_10060</name>
</gene>
<dbReference type="RefSeq" id="WP_259362990.1">
    <property type="nucleotide sequence ID" value="NZ_CP043010.1"/>
</dbReference>
<dbReference type="InterPro" id="IPR050491">
    <property type="entry name" value="AmpC-like"/>
</dbReference>
<dbReference type="PANTHER" id="PTHR46825:SF9">
    <property type="entry name" value="BETA-LACTAMASE-RELATED DOMAIN-CONTAINING PROTEIN"/>
    <property type="match status" value="1"/>
</dbReference>
<dbReference type="SUPFAM" id="SSF56601">
    <property type="entry name" value="beta-lactamase/transpeptidase-like"/>
    <property type="match status" value="1"/>
</dbReference>
<dbReference type="Pfam" id="PF00144">
    <property type="entry name" value="Beta-lactamase"/>
    <property type="match status" value="1"/>
</dbReference>
<protein>
    <submittedName>
        <fullName evidence="2">Beta-lactamase family protein</fullName>
    </submittedName>
</protein>
<dbReference type="Gene3D" id="3.40.710.10">
    <property type="entry name" value="DD-peptidase/beta-lactamase superfamily"/>
    <property type="match status" value="1"/>
</dbReference>
<dbReference type="PANTHER" id="PTHR46825">
    <property type="entry name" value="D-ALANYL-D-ALANINE-CARBOXYPEPTIDASE/ENDOPEPTIDASE AMPH"/>
    <property type="match status" value="1"/>
</dbReference>